<dbReference type="InterPro" id="IPR024983">
    <property type="entry name" value="CHAT_dom"/>
</dbReference>
<dbReference type="AlphaFoldDB" id="A0A917GMF3"/>
<evidence type="ECO:0000259" key="2">
    <source>
        <dbReference type="Pfam" id="PF12770"/>
    </source>
</evidence>
<evidence type="ECO:0000313" key="3">
    <source>
        <dbReference type="EMBL" id="GGG51789.1"/>
    </source>
</evidence>
<dbReference type="Proteomes" id="UP000625976">
    <property type="component" value="Unassembled WGS sequence"/>
</dbReference>
<name>A0A917GMF3_9FLAO</name>
<dbReference type="Gene3D" id="1.25.40.10">
    <property type="entry name" value="Tetratricopeptide repeat domain"/>
    <property type="match status" value="2"/>
</dbReference>
<evidence type="ECO:0000256" key="1">
    <source>
        <dbReference type="PROSITE-ProRule" id="PRU00339"/>
    </source>
</evidence>
<proteinExistence type="predicted"/>
<accession>A0A917GMF3</accession>
<dbReference type="InterPro" id="IPR011990">
    <property type="entry name" value="TPR-like_helical_dom_sf"/>
</dbReference>
<feature type="repeat" description="TPR" evidence="1">
    <location>
        <begin position="309"/>
        <end position="342"/>
    </location>
</feature>
<dbReference type="InterPro" id="IPR019734">
    <property type="entry name" value="TPR_rpt"/>
</dbReference>
<keyword evidence="1" id="KW-0802">TPR repeat</keyword>
<dbReference type="SUPFAM" id="SSF48452">
    <property type="entry name" value="TPR-like"/>
    <property type="match status" value="3"/>
</dbReference>
<feature type="domain" description="CHAT" evidence="2">
    <location>
        <begin position="593"/>
        <end position="927"/>
    </location>
</feature>
<feature type="repeat" description="TPR" evidence="1">
    <location>
        <begin position="188"/>
        <end position="221"/>
    </location>
</feature>
<dbReference type="PANTHER" id="PTHR10098:SF108">
    <property type="entry name" value="TETRATRICOPEPTIDE REPEAT PROTEIN 28"/>
    <property type="match status" value="1"/>
</dbReference>
<dbReference type="Pfam" id="PF12770">
    <property type="entry name" value="CHAT"/>
    <property type="match status" value="1"/>
</dbReference>
<evidence type="ECO:0000313" key="4">
    <source>
        <dbReference type="Proteomes" id="UP000625976"/>
    </source>
</evidence>
<feature type="repeat" description="TPR" evidence="1">
    <location>
        <begin position="267"/>
        <end position="300"/>
    </location>
</feature>
<dbReference type="PROSITE" id="PS50005">
    <property type="entry name" value="TPR"/>
    <property type="match status" value="4"/>
</dbReference>
<dbReference type="SMART" id="SM00028">
    <property type="entry name" value="TPR"/>
    <property type="match status" value="7"/>
</dbReference>
<comment type="caution">
    <text evidence="3">The sequence shown here is derived from an EMBL/GenBank/DDBJ whole genome shotgun (WGS) entry which is preliminary data.</text>
</comment>
<dbReference type="PANTHER" id="PTHR10098">
    <property type="entry name" value="RAPSYN-RELATED"/>
    <property type="match status" value="1"/>
</dbReference>
<sequence>MTIRKLLLIFLFIWQTPVFCQNGIESLNLYYFKGQYQKVIDLSDKLIASHELNTQMDSLYYLGYLAFNGLGYLELEQLNKAEKQLEFTLQKAQDFTQIHRVVVIQPTSNLALLYYKKGEFEKAEKLFLEALTIQEEEYGKNNLGYTAILGNLAEIYFDIGELGQAEKSYLEIIGIHKLLSNDNGYEYGLALNNLGSFYLNIGQYQKAYDSFVEAFPLIPTEHPNYLLLLNNYAMCLDNLGNKVEAEKCYVHVIKKCEEVGDFSEIYTTALNNLGQLYFEEKHYEEALPILLAALKVKKNIYGASSLNYAITLGNLGLLYIETNQIEKAEITYLKTLTILEDNNQLDGKYYKSTVNNLALLYIEMKQYEKASFYLQNSALVDHENYLEVLTFLSQDELALFKKINLNPHYSTLSFMRDYPLSDSLKLSSYQNEILIKNLSLRNQQRIKNNILKTKDTVLINSYSQFIKQKKQLAQWEKLPLSDRSQVYEQLDIDTEKLEKYLSRNSSEFETSENVLSINFNQVQEKLKSNELIIDLVAFNYYDKKWTDSIKYSAFIIGKNYNSPKYIPLFEQQQLDSLLNQTNVHEASINKLYTGQAISDLFIAPLSKELERITTIYIVPSGLGHQIDFAALPFSGNKTLGEAFKVHLLGSSSSLINYESTVFKLQKDLELLLYGDIDYDKQSAISAEENDIVNSEVADDFMELVSRSGINTWGYLAGTEKEVSIIKKQSDANGYATRIINGTQATKSSILQLDGKTTPYVLHLATHGYFFENPKILEDNNLETTKSSYYKASEDPMLRSGLIFAGVNTYWGEPIESSVIDDGVLTAKEISNLDLSSCQLVVLSACETGLGDINGSEGVFGLQRAFKMAGVKNIIMSLWKVPDEQTAELFELFYGYCFQGESIHEALRMAQAEMKLKYSPYYWAGFVLLE</sequence>
<gene>
    <name evidence="3" type="ORF">GCM10010976_23680</name>
</gene>
<keyword evidence="4" id="KW-1185">Reference proteome</keyword>
<reference evidence="3" key="1">
    <citation type="journal article" date="2014" name="Int. J. Syst. Evol. Microbiol.">
        <title>Complete genome sequence of Corynebacterium casei LMG S-19264T (=DSM 44701T), isolated from a smear-ripened cheese.</title>
        <authorList>
            <consortium name="US DOE Joint Genome Institute (JGI-PGF)"/>
            <person name="Walter F."/>
            <person name="Albersmeier A."/>
            <person name="Kalinowski J."/>
            <person name="Ruckert C."/>
        </authorList>
    </citation>
    <scope>NUCLEOTIDE SEQUENCE</scope>
    <source>
        <strain evidence="3">CGMCC 1.12751</strain>
    </source>
</reference>
<dbReference type="EMBL" id="BMFQ01000003">
    <property type="protein sequence ID" value="GGG51789.1"/>
    <property type="molecule type" value="Genomic_DNA"/>
</dbReference>
<feature type="repeat" description="TPR" evidence="1">
    <location>
        <begin position="104"/>
        <end position="137"/>
    </location>
</feature>
<dbReference type="Pfam" id="PF13424">
    <property type="entry name" value="TPR_12"/>
    <property type="match status" value="2"/>
</dbReference>
<organism evidence="3 4">
    <name type="scientific">Bizionia arctica</name>
    <dbReference type="NCBI Taxonomy" id="1495645"/>
    <lineage>
        <taxon>Bacteria</taxon>
        <taxon>Pseudomonadati</taxon>
        <taxon>Bacteroidota</taxon>
        <taxon>Flavobacteriia</taxon>
        <taxon>Flavobacteriales</taxon>
        <taxon>Flavobacteriaceae</taxon>
        <taxon>Bizionia</taxon>
    </lineage>
</organism>
<protein>
    <recommendedName>
        <fullName evidence="2">CHAT domain-containing protein</fullName>
    </recommendedName>
</protein>
<dbReference type="Pfam" id="PF13181">
    <property type="entry name" value="TPR_8"/>
    <property type="match status" value="2"/>
</dbReference>
<reference evidence="3" key="2">
    <citation type="submission" date="2020-09" db="EMBL/GenBank/DDBJ databases">
        <authorList>
            <person name="Sun Q."/>
            <person name="Zhou Y."/>
        </authorList>
    </citation>
    <scope>NUCLEOTIDE SEQUENCE</scope>
    <source>
        <strain evidence="3">CGMCC 1.12751</strain>
    </source>
</reference>